<protein>
    <recommendedName>
        <fullName evidence="1">FHA domain-containing protein</fullName>
    </recommendedName>
</protein>
<dbReference type="SUPFAM" id="SSF49879">
    <property type="entry name" value="SMAD/FHA domain"/>
    <property type="match status" value="1"/>
</dbReference>
<dbReference type="PANTHER" id="PTHR15715:SF37">
    <property type="entry name" value="LD47843P"/>
    <property type="match status" value="1"/>
</dbReference>
<name>A0ABR3AG04_9AGAR</name>
<evidence type="ECO:0000313" key="2">
    <source>
        <dbReference type="EMBL" id="KAL0071943.1"/>
    </source>
</evidence>
<accession>A0ABR3AG04</accession>
<gene>
    <name evidence="2" type="ORF">AAF712_000866</name>
</gene>
<reference evidence="2 3" key="1">
    <citation type="submission" date="2024-05" db="EMBL/GenBank/DDBJ databases">
        <title>A draft genome resource for the thread blight pathogen Marasmius tenuissimus strain MS-2.</title>
        <authorList>
            <person name="Yulfo-Soto G.E."/>
            <person name="Baruah I.K."/>
            <person name="Amoako-Attah I."/>
            <person name="Bukari Y."/>
            <person name="Meinhardt L.W."/>
            <person name="Bailey B.A."/>
            <person name="Cohen S.P."/>
        </authorList>
    </citation>
    <scope>NUCLEOTIDE SEQUENCE [LARGE SCALE GENOMIC DNA]</scope>
    <source>
        <strain evidence="2 3">MS-2</strain>
    </source>
</reference>
<dbReference type="EMBL" id="JBBXMP010000002">
    <property type="protein sequence ID" value="KAL0071943.1"/>
    <property type="molecule type" value="Genomic_DNA"/>
</dbReference>
<dbReference type="PANTHER" id="PTHR15715">
    <property type="entry name" value="CENTROSOMAL PROTEIN OF 170 KDA"/>
    <property type="match status" value="1"/>
</dbReference>
<dbReference type="Proteomes" id="UP001437256">
    <property type="component" value="Unassembled WGS sequence"/>
</dbReference>
<dbReference type="SMART" id="SM00240">
    <property type="entry name" value="FHA"/>
    <property type="match status" value="1"/>
</dbReference>
<evidence type="ECO:0000259" key="1">
    <source>
        <dbReference type="PROSITE" id="PS50006"/>
    </source>
</evidence>
<dbReference type="Gene3D" id="2.60.200.20">
    <property type="match status" value="1"/>
</dbReference>
<proteinExistence type="predicted"/>
<dbReference type="InterPro" id="IPR000253">
    <property type="entry name" value="FHA_dom"/>
</dbReference>
<feature type="domain" description="FHA" evidence="1">
    <location>
        <begin position="33"/>
        <end position="89"/>
    </location>
</feature>
<dbReference type="InterPro" id="IPR008984">
    <property type="entry name" value="SMAD_FHA_dom_sf"/>
</dbReference>
<keyword evidence="3" id="KW-1185">Reference proteome</keyword>
<organism evidence="2 3">
    <name type="scientific">Marasmius tenuissimus</name>
    <dbReference type="NCBI Taxonomy" id="585030"/>
    <lineage>
        <taxon>Eukaryota</taxon>
        <taxon>Fungi</taxon>
        <taxon>Dikarya</taxon>
        <taxon>Basidiomycota</taxon>
        <taxon>Agaricomycotina</taxon>
        <taxon>Agaricomycetes</taxon>
        <taxon>Agaricomycetidae</taxon>
        <taxon>Agaricales</taxon>
        <taxon>Marasmiineae</taxon>
        <taxon>Marasmiaceae</taxon>
        <taxon>Marasmius</taxon>
    </lineage>
</organism>
<dbReference type="Pfam" id="PF00498">
    <property type="entry name" value="FHA"/>
    <property type="match status" value="1"/>
</dbReference>
<sequence>MPAPTGIPALYLYPLNGSFATKHIALLRNERPVNLGRQINERSTPEEGNGIFDSKVLSRQHASVWEEGGKIFIKDSKSSNGTFVNGERLSPEGIESDPYELKSDDIVELGIDILGEDKNTIIHSKVAARVLCVLNEQDARMAART</sequence>
<dbReference type="PROSITE" id="PS50006">
    <property type="entry name" value="FHA_DOMAIN"/>
    <property type="match status" value="1"/>
</dbReference>
<dbReference type="InterPro" id="IPR051176">
    <property type="entry name" value="Cent_Immune-Sig_Mod"/>
</dbReference>
<comment type="caution">
    <text evidence="2">The sequence shown here is derived from an EMBL/GenBank/DDBJ whole genome shotgun (WGS) entry which is preliminary data.</text>
</comment>
<evidence type="ECO:0000313" key="3">
    <source>
        <dbReference type="Proteomes" id="UP001437256"/>
    </source>
</evidence>